<evidence type="ECO:0000256" key="12">
    <source>
        <dbReference type="ARBA" id="ARBA00023180"/>
    </source>
</evidence>
<dbReference type="FunFam" id="2.60.40.60:FF:000081">
    <property type="entry name" value="protocadherin Fat 4"/>
    <property type="match status" value="1"/>
</dbReference>
<protein>
    <recommendedName>
        <fullName evidence="19">Cadherin domain-containing protein</fullName>
    </recommendedName>
</protein>
<keyword evidence="6" id="KW-0677">Repeat</keyword>
<feature type="domain" description="Cadherin" evidence="19">
    <location>
        <begin position="363"/>
        <end position="461"/>
    </location>
</feature>
<dbReference type="Gene3D" id="2.60.40.60">
    <property type="entry name" value="Cadherins"/>
    <property type="match status" value="27"/>
</dbReference>
<feature type="domain" description="Cadherin" evidence="19">
    <location>
        <begin position="880"/>
        <end position="983"/>
    </location>
</feature>
<dbReference type="FunFam" id="2.60.40.60:FF:000116">
    <property type="entry name" value="Dachsous cadherin-related 2"/>
    <property type="match status" value="1"/>
</dbReference>
<evidence type="ECO:0000256" key="14">
    <source>
        <dbReference type="RuleBase" id="RU003318"/>
    </source>
</evidence>
<feature type="domain" description="Cadherin" evidence="19">
    <location>
        <begin position="462"/>
        <end position="568"/>
    </location>
</feature>
<feature type="transmembrane region" description="Helical" evidence="17">
    <location>
        <begin position="2897"/>
        <end position="2920"/>
    </location>
</feature>
<dbReference type="Gene3D" id="4.10.900.10">
    <property type="entry name" value="TCF3-CBD (Catenin binding domain)"/>
    <property type="match status" value="1"/>
</dbReference>
<feature type="domain" description="Cadherin" evidence="19">
    <location>
        <begin position="777"/>
        <end position="879"/>
    </location>
</feature>
<feature type="compositionally biased region" description="Polar residues" evidence="16">
    <location>
        <begin position="3264"/>
        <end position="3282"/>
    </location>
</feature>
<feature type="compositionally biased region" description="Polar residues" evidence="16">
    <location>
        <begin position="3302"/>
        <end position="3313"/>
    </location>
</feature>
<evidence type="ECO:0000256" key="15">
    <source>
        <dbReference type="RuleBase" id="RU004357"/>
    </source>
</evidence>
<keyword evidence="12" id="KW-0325">Glycoprotein</keyword>
<keyword evidence="5 18" id="KW-0732">Signal</keyword>
<evidence type="ECO:0000256" key="2">
    <source>
        <dbReference type="ARBA" id="ARBA00022475"/>
    </source>
</evidence>
<evidence type="ECO:0000313" key="21">
    <source>
        <dbReference type="Proteomes" id="UP001497382"/>
    </source>
</evidence>
<feature type="domain" description="Cadherin" evidence="19">
    <location>
        <begin position="132"/>
        <end position="243"/>
    </location>
</feature>
<gene>
    <name evidence="20" type="ORF">LARSCL_LOCUS7015</name>
</gene>
<evidence type="ECO:0000256" key="17">
    <source>
        <dbReference type="SAM" id="Phobius"/>
    </source>
</evidence>
<keyword evidence="10 17" id="KW-0472">Membrane</keyword>
<feature type="chain" id="PRO_5043651462" description="Cadherin domain-containing protein" evidence="18">
    <location>
        <begin position="30"/>
        <end position="3313"/>
    </location>
</feature>
<dbReference type="Pfam" id="PF00028">
    <property type="entry name" value="Cadherin"/>
    <property type="match status" value="26"/>
</dbReference>
<feature type="domain" description="Cadherin" evidence="19">
    <location>
        <begin position="673"/>
        <end position="776"/>
    </location>
</feature>
<dbReference type="InterPro" id="IPR000233">
    <property type="entry name" value="Cadherin_Y-type_LIR"/>
</dbReference>
<feature type="domain" description="Cadherin" evidence="19">
    <location>
        <begin position="244"/>
        <end position="350"/>
    </location>
</feature>
<dbReference type="GO" id="GO:0007424">
    <property type="term" value="P:open tracheal system development"/>
    <property type="evidence" value="ECO:0007669"/>
    <property type="project" value="UniProtKB-ARBA"/>
</dbReference>
<dbReference type="GO" id="GO:0030855">
    <property type="term" value="P:epithelial cell differentiation"/>
    <property type="evidence" value="ECO:0007669"/>
    <property type="project" value="UniProtKB-ARBA"/>
</dbReference>
<feature type="domain" description="Cadherin" evidence="19">
    <location>
        <begin position="2459"/>
        <end position="2564"/>
    </location>
</feature>
<dbReference type="Pfam" id="PF01049">
    <property type="entry name" value="CADH_Y-type_LIR"/>
    <property type="match status" value="1"/>
</dbReference>
<evidence type="ECO:0000256" key="8">
    <source>
        <dbReference type="ARBA" id="ARBA00022889"/>
    </source>
</evidence>
<keyword evidence="7 13" id="KW-0106">Calcium</keyword>
<evidence type="ECO:0000256" key="7">
    <source>
        <dbReference type="ARBA" id="ARBA00022837"/>
    </source>
</evidence>
<comment type="subcellular location">
    <subcellularLocation>
        <location evidence="1 14">Cell membrane</location>
        <topology evidence="1 14">Single-pass type I membrane protein</topology>
    </subcellularLocation>
</comment>
<keyword evidence="4 14" id="KW-0812">Transmembrane</keyword>
<dbReference type="FunFam" id="2.60.40.60:FF:000020">
    <property type="entry name" value="Dachsous cadherin-related 1b"/>
    <property type="match status" value="9"/>
</dbReference>
<keyword evidence="21" id="KW-1185">Reference proteome</keyword>
<feature type="domain" description="Cadherin" evidence="19">
    <location>
        <begin position="569"/>
        <end position="672"/>
    </location>
</feature>
<dbReference type="GO" id="GO:0005886">
    <property type="term" value="C:plasma membrane"/>
    <property type="evidence" value="ECO:0007669"/>
    <property type="project" value="UniProtKB-SubCell"/>
</dbReference>
<feature type="compositionally biased region" description="Low complexity" evidence="16">
    <location>
        <begin position="2949"/>
        <end position="2961"/>
    </location>
</feature>
<dbReference type="SUPFAM" id="SSF49313">
    <property type="entry name" value="Cadherin-like"/>
    <property type="match status" value="27"/>
</dbReference>
<dbReference type="InterPro" id="IPR002126">
    <property type="entry name" value="Cadherin-like_dom"/>
</dbReference>
<evidence type="ECO:0000313" key="20">
    <source>
        <dbReference type="EMBL" id="CAL1273645.1"/>
    </source>
</evidence>
<dbReference type="FunFam" id="2.60.40.60:FF:000032">
    <property type="entry name" value="FAT atypical cadherin 1"/>
    <property type="match status" value="1"/>
</dbReference>
<evidence type="ECO:0000256" key="6">
    <source>
        <dbReference type="ARBA" id="ARBA00022737"/>
    </source>
</evidence>
<dbReference type="GO" id="GO:0007163">
    <property type="term" value="P:establishment or maintenance of cell polarity"/>
    <property type="evidence" value="ECO:0007669"/>
    <property type="project" value="UniProtKB-ARBA"/>
</dbReference>
<dbReference type="FunFam" id="2.60.40.60:FF:000104">
    <property type="entry name" value="cadherin-23 isoform X1"/>
    <property type="match status" value="1"/>
</dbReference>
<dbReference type="FunFam" id="2.60.40.60:FF:000007">
    <property type="entry name" value="Protocadherin alpha 2"/>
    <property type="match status" value="1"/>
</dbReference>
<feature type="domain" description="Cadherin" evidence="19">
    <location>
        <begin position="1410"/>
        <end position="1517"/>
    </location>
</feature>
<keyword evidence="8 14" id="KW-0130">Cell adhesion</keyword>
<dbReference type="EMBL" id="CAXIEN010000069">
    <property type="protein sequence ID" value="CAL1273645.1"/>
    <property type="molecule type" value="Genomic_DNA"/>
</dbReference>
<evidence type="ECO:0000259" key="19">
    <source>
        <dbReference type="PROSITE" id="PS50268"/>
    </source>
</evidence>
<dbReference type="GO" id="GO:0007156">
    <property type="term" value="P:homophilic cell adhesion via plasma membrane adhesion molecules"/>
    <property type="evidence" value="ECO:0007669"/>
    <property type="project" value="InterPro"/>
</dbReference>
<feature type="domain" description="Cadherin" evidence="19">
    <location>
        <begin position="1727"/>
        <end position="1829"/>
    </location>
</feature>
<evidence type="ECO:0000256" key="11">
    <source>
        <dbReference type="ARBA" id="ARBA00023157"/>
    </source>
</evidence>
<dbReference type="FunFam" id="2.60.40.60:FF:000226">
    <property type="entry name" value="Dachsous, isoform B"/>
    <property type="match status" value="2"/>
</dbReference>
<feature type="domain" description="Cadherin" evidence="19">
    <location>
        <begin position="1304"/>
        <end position="1409"/>
    </location>
</feature>
<comment type="caution">
    <text evidence="20">The sequence shown here is derived from an EMBL/GenBank/DDBJ whole genome shotgun (WGS) entry which is preliminary data.</text>
</comment>
<feature type="domain" description="Cadherin" evidence="19">
    <location>
        <begin position="2354"/>
        <end position="2458"/>
    </location>
</feature>
<dbReference type="GO" id="GO:0048589">
    <property type="term" value="P:developmental growth"/>
    <property type="evidence" value="ECO:0007669"/>
    <property type="project" value="UniProtKB-ARBA"/>
</dbReference>
<accession>A0AAV1ZPS7</accession>
<dbReference type="PROSITE" id="PS50268">
    <property type="entry name" value="CADHERIN_2"/>
    <property type="match status" value="27"/>
</dbReference>
<feature type="domain" description="Cadherin" evidence="19">
    <location>
        <begin position="29"/>
        <end position="131"/>
    </location>
</feature>
<dbReference type="FunFam" id="2.60.40.60:FF:000353">
    <property type="entry name" value="Dachsous, isoform B"/>
    <property type="match status" value="1"/>
</dbReference>
<feature type="domain" description="Cadherin" evidence="19">
    <location>
        <begin position="2774"/>
        <end position="2875"/>
    </location>
</feature>
<evidence type="ECO:0000256" key="9">
    <source>
        <dbReference type="ARBA" id="ARBA00022989"/>
    </source>
</evidence>
<feature type="domain" description="Cadherin" evidence="19">
    <location>
        <begin position="2042"/>
        <end position="2147"/>
    </location>
</feature>
<feature type="domain" description="Cadherin" evidence="19">
    <location>
        <begin position="1935"/>
        <end position="2029"/>
    </location>
</feature>
<dbReference type="PRINTS" id="PR00205">
    <property type="entry name" value="CADHERIN"/>
</dbReference>
<dbReference type="FunFam" id="2.60.40.60:FF:000279">
    <property type="entry name" value="Protocadherin-16, putative"/>
    <property type="match status" value="1"/>
</dbReference>
<dbReference type="GO" id="GO:0008104">
    <property type="term" value="P:intracellular protein localization"/>
    <property type="evidence" value="ECO:0007669"/>
    <property type="project" value="UniProtKB-ARBA"/>
</dbReference>
<feature type="domain" description="Cadherin" evidence="19">
    <location>
        <begin position="2253"/>
        <end position="2353"/>
    </location>
</feature>
<feature type="domain" description="Cadherin" evidence="19">
    <location>
        <begin position="1195"/>
        <end position="1303"/>
    </location>
</feature>
<feature type="signal peptide" evidence="18">
    <location>
        <begin position="1"/>
        <end position="29"/>
    </location>
</feature>
<feature type="domain" description="Cadherin" evidence="19">
    <location>
        <begin position="2565"/>
        <end position="2670"/>
    </location>
</feature>
<evidence type="ECO:0000256" key="4">
    <source>
        <dbReference type="ARBA" id="ARBA00022692"/>
    </source>
</evidence>
<feature type="domain" description="Cadherin" evidence="19">
    <location>
        <begin position="1830"/>
        <end position="1934"/>
    </location>
</feature>
<evidence type="ECO:0000256" key="1">
    <source>
        <dbReference type="ARBA" id="ARBA00004251"/>
    </source>
</evidence>
<dbReference type="PANTHER" id="PTHR24026">
    <property type="entry name" value="FAT ATYPICAL CADHERIN-RELATED"/>
    <property type="match status" value="1"/>
</dbReference>
<dbReference type="FunFam" id="2.60.40.60:FF:000140">
    <property type="entry name" value="Dachsous cadherin-related 1"/>
    <property type="match status" value="1"/>
</dbReference>
<sequence length="3313" mass="364845">MAFMERWRTNLLLRITFVLLLSRFRVVLSEYLQEFEISEGLGVGTTIGYIGQSRPASPKPPPPPPYLIVPVPGSAVDSDLLIDQSTGEIRSSIVLDREERSYYSFVAIPLSGENIRVEIKVRDENDNAPTFPTPFMMIEFPENTPRDMKRTLNPARDRDLGIFNTQRYEIVSGNTNNAFRLSSHRERDDVLYLDLQINGFLDRETTPFYSLVIEAYDGGTPPLKGSMTVNITIQDVNDNQPIFNQSRYFATIAENATVGSSVLRVFATDTDTGENGRITYSINRRQSDRENKFTIDPKMGVISVNKPLDFESKDVHELVVVARDSGVQPLETTAFVSIRVTDVNDNQPTINLIFLSEDASPKISEDARPGEFVARISVNDPDSKEEYANVNVTLQGGDGYFGLTTQDNIIYLVIVSHPLDREVKPNYTMVVTATDQGNPPLNTSRTFELCVTDTNDNAPEFDHTMYYANVLEVADPGTSVFQLSAVDRDEGNNSIVSYSIKDTPETNSHWFQIDSRTGLITTRIHIDCETNPIPQIIVVATDNGIPPLSSSATIVVTISDVNDNEPIFDQSFYNVSVAENENVGTCFLKVSATDPDCGVNAMVNYTFAKGMMSLQDLTLQQVSGDLCIARPLDHETRSSYEIPILATDRGGLSTTAVVKVQVLDVNDNRPVFYPLEYNVSLPEGEIVSSAIVVIVATDEDSGHFGEIYYEIIAGNDLGLFQMDHRTGEIFVLRPLSTEHPLHHLIITVKDGGGLEATAKAHVYISVISSDQQPPVFQKTRYTFFVQEDAAPQSVVGTVVATSRDPRAGPVRYIIYSGDPEGFFTIDPLSGTIKTKGRLDHETHPFLLLNIQATSGRPPIYGHTQVNVTIWDVNDNAPRFSSNSLKISVPENADLRTPIYVVHAEDPDSNRNGEVQYILLDNPDNMFVVGEKSGSIMLQHVLDYELRRHYILILSAIDSGSPQLSSNVTLMVEVQDVNDNAPTFEKSEYKVNVLESLSVNSQFLQVTATDIDTGNNARLTYKLISNNEETSSKFGIFPNSGFLYLKETLDREAIDSYTLTVSASDNGSPSLSSTTIVIVQVLDANDNDPEFIEDTFTFSVHENIDQGQHVGTISASDRDLGNNASLRYSLLNSNGSFQINPVTGEIFTKMTLDRESRPKYELTAEVRDQGTPYRSDQAVVNIQVLDRNDNSPIFVEPVESIVEVLEEQPLGTEVVQVVAEDADEDENGAVVYEIVQGKENTDGADVFSIDSSTGIVRTRRLLDHEDQKMYTLTILAHDKGTPQRLSELKLQIQVLDLNDNQPVFPSSSLSFKIKEGVAVGQEVGVIQAVDEDGGENGRVMYSIVGGNLYDIFDIVRSTGSLYTIAEVDYEKASEYHLQIKAVDNSAVNPHSSVISVKIEVDDVNDCAPIFKNDPILFSIPENTPQSTLVWNFSATDLDSGVNGQVTYFIAQQSPASVFQIDRKTGALTLTETLDYEEFQEYTIVVTASDQARDVKQRLATSVTCKIIIEDKNDNTPAFQTKSKINVLESEPVNYPVLHVIALDKDSRDNGRVTYVISQGNERGHFSLDYDTGLLSVAKALDREEIQHYELNITASDHGRPPKASHQILHIYIEDVNDNPPNFKQHLYQANVSEAAPKGTFVLKVDATDIDLDENGKLVYSIPNGVAENRFTINSQTGEIHTASLLDREHQASYFVTVYVKDGAFPSKHDTTTVKIDLLDVNDHAPEFGDSCYTLRVPENSDLSVIHTLVATDKDTNANAEVTYTITDGNTGNKFSIDLHTGQLSSRPLDREQVKQYRLVVSAHDQGEPPLAGMCNVTVIVLDQNDNDPQFDHNEYSATIAEDAPINTTVIIVKAQDPDDGVNSEITYSLSNETRSLFRIDSATGAITTTGFFDREKKASYVFEVRATDGGRYDARSEKTVVQVTIADINDNRPIFSQYPFITSVSAHAAPGTQLIQLEAEDDDEGPNGEVLYSFTSPYLSDRFHLDAETGVVTVAGSLLADAGYVFHCEIEARDKGHPPRIARGVVEIHVGEDFTFNNRLHFQNDTYIVDVLENTPPGKEIIQVKAIPPSGVPTVITYSIKSGNEENAVDIDPRTGIVTIRNSHYLDYEVTRQIRMLVVAHSDGRLPFHGYATLIVRLVDQNDNSPLFSQEHYVSSVWEGNNKGTFVTQVTASDDDQNGNGIIVYHIIEGNHDNAFIIDPPFSGIVKTNIVLDREIRDTYHLTIIATDDGTPQLTGTCTLRISIIDVNDNQPVFPPHSIVSISEGAEVGTVITTITANDVDTNPALIYSFADGGNPNNLFSIDRFSGRITLAQPLDHEKRNQYLIQIYASDSSHLAETSLTVRVTDVNDNPPIFSKQPYQVTVPELVDPGYRVITVNATDLDSGINAQLRYSMSTSAVDGFYIDENTGTIYTNKSLSFDPRQHTIQLIVTAVDKGQPPMTAVAAVHIQVVDVNNNAPKFSSPSYMSNVLEDAPKGYTILTVSATDHDKSYSNHNIDYRITEGNVGDAFAIAGPTGEIILMKSLDREERSSYVLKVVATDRGSPSLNSSTEVHVFVEDANDNPPVFNQTHYLAYVSEMAAIDTKVLQVVAKDIDEGVHSKVIYDITSGNDDQKFSLNANTGIITIRERLDYDTVSEYKFIVRATDSDPNRPLSALASVVIKVQDENDNAPHFPLTMYREAIEENSPVGTPVFMAHAIDADRGFYGKLNYSVTEGEGKEKFRVDAETGLISSLVIFDYESKNRYFFTLMAMDSGGKYATVQVQVDIESKDEYPPEFSQNSYHYTIPGDVSIGYLVGNVHASDLDEGIDGRVVYQLRNSQSNFAINSSTGAITVKSMFHREVSSRLRRELRNQELSLYVLASSGRPNSLSSSVVVDVLVDFSLNSSRLSATEQKLGSSLPAWGLGLVIALSLLALVLLGMIFFLRKRTKRSSKPAVVQGFDNSFDTIDIHHPPSSSASISQFPPHYSDISHFDPPESSQHVTGATSEVSDQSHSASSGRGSAEEGEDVEDEEIRMINEGPLLQQQKLQRLGLPDSGPHRDDDNMSDISVHNTQEYLARLGINTSHSDQRSIQDYSKISNSRSVESMHMFDEEGGGEGDGMDLGNLIYSKLHEVGTEENEAIMDGTRGFGFGDEGEPSMTGSLSSIVHSEEELTGSYNWDYLLDWGPQYQPLAHVFAEIARLKDDSVPSSYASNAPKTLNPQVKTVPPPLITNVAPRSIAPVALSSGHTSQVASFPTLPRSPIGYDSTFSSPAMSPSFSPALSPLATRSPSISPLVSPNGSSSNSIQLLGPNAPHLTRPQRSAHGNVASSGSETELQI</sequence>
<keyword evidence="9 17" id="KW-1133">Transmembrane helix</keyword>
<organism evidence="20 21">
    <name type="scientific">Larinioides sclopetarius</name>
    <dbReference type="NCBI Taxonomy" id="280406"/>
    <lineage>
        <taxon>Eukaryota</taxon>
        <taxon>Metazoa</taxon>
        <taxon>Ecdysozoa</taxon>
        <taxon>Arthropoda</taxon>
        <taxon>Chelicerata</taxon>
        <taxon>Arachnida</taxon>
        <taxon>Araneae</taxon>
        <taxon>Araneomorphae</taxon>
        <taxon>Entelegynae</taxon>
        <taxon>Araneoidea</taxon>
        <taxon>Araneidae</taxon>
        <taxon>Larinioides</taxon>
    </lineage>
</organism>
<dbReference type="InterPro" id="IPR020894">
    <property type="entry name" value="Cadherin_CS"/>
</dbReference>
<keyword evidence="11" id="KW-1015">Disulfide bond</keyword>
<evidence type="ECO:0000256" key="10">
    <source>
        <dbReference type="ARBA" id="ARBA00023136"/>
    </source>
</evidence>
<feature type="domain" description="Cadherin" evidence="19">
    <location>
        <begin position="1517"/>
        <end position="1621"/>
    </location>
</feature>
<comment type="function">
    <text evidence="15">Cadherins are calcium-dependent cell adhesion proteins.</text>
</comment>
<dbReference type="SMART" id="SM00112">
    <property type="entry name" value="CA"/>
    <property type="match status" value="27"/>
</dbReference>
<evidence type="ECO:0000256" key="16">
    <source>
        <dbReference type="SAM" id="MobiDB-lite"/>
    </source>
</evidence>
<dbReference type="GO" id="GO:0001736">
    <property type="term" value="P:establishment of planar polarity"/>
    <property type="evidence" value="ECO:0007669"/>
    <property type="project" value="UniProtKB-ARBA"/>
</dbReference>
<keyword evidence="3" id="KW-0245">EGF-like domain</keyword>
<proteinExistence type="predicted"/>
<dbReference type="PROSITE" id="PS00232">
    <property type="entry name" value="CADHERIN_1"/>
    <property type="match status" value="15"/>
</dbReference>
<dbReference type="CDD" id="cd11304">
    <property type="entry name" value="Cadherin_repeat"/>
    <property type="match status" value="27"/>
</dbReference>
<dbReference type="GO" id="GO:0009887">
    <property type="term" value="P:animal organ morphogenesis"/>
    <property type="evidence" value="ECO:0007669"/>
    <property type="project" value="UniProtKB-ARBA"/>
</dbReference>
<feature type="domain" description="Cadherin" evidence="19">
    <location>
        <begin position="1091"/>
        <end position="1193"/>
    </location>
</feature>
<feature type="region of interest" description="Disordered" evidence="16">
    <location>
        <begin position="2949"/>
        <end position="3006"/>
    </location>
</feature>
<dbReference type="InterPro" id="IPR015919">
    <property type="entry name" value="Cadherin-like_sf"/>
</dbReference>
<keyword evidence="2" id="KW-1003">Cell membrane</keyword>
<feature type="region of interest" description="Disordered" evidence="16">
    <location>
        <begin position="3264"/>
        <end position="3313"/>
    </location>
</feature>
<feature type="compositionally biased region" description="Polar residues" evidence="16">
    <location>
        <begin position="2972"/>
        <end position="2987"/>
    </location>
</feature>
<dbReference type="FunFam" id="2.60.40.60:FF:000039">
    <property type="entry name" value="FAT atypical cadherin 3"/>
    <property type="match status" value="2"/>
</dbReference>
<dbReference type="InterPro" id="IPR027397">
    <property type="entry name" value="Catenin-bd_sf"/>
</dbReference>
<feature type="domain" description="Cadherin" evidence="19">
    <location>
        <begin position="2671"/>
        <end position="2773"/>
    </location>
</feature>
<reference evidence="20 21" key="1">
    <citation type="submission" date="2024-04" db="EMBL/GenBank/DDBJ databases">
        <authorList>
            <person name="Rising A."/>
            <person name="Reimegard J."/>
            <person name="Sonavane S."/>
            <person name="Akerstrom W."/>
            <person name="Nylinder S."/>
            <person name="Hedman E."/>
            <person name="Kallberg Y."/>
        </authorList>
    </citation>
    <scope>NUCLEOTIDE SEQUENCE [LARGE SCALE GENOMIC DNA]</scope>
</reference>
<dbReference type="PANTHER" id="PTHR24026:SF126">
    <property type="entry name" value="PROTOCADHERIN FAT 4"/>
    <property type="match status" value="1"/>
</dbReference>
<feature type="domain" description="Cadherin" evidence="19">
    <location>
        <begin position="2148"/>
        <end position="2253"/>
    </location>
</feature>
<dbReference type="FunFam" id="2.60.40.60:FF:000102">
    <property type="entry name" value="Dachsous cadherin-related 1b"/>
    <property type="match status" value="1"/>
</dbReference>
<feature type="domain" description="Cadherin" evidence="19">
    <location>
        <begin position="1622"/>
        <end position="1726"/>
    </location>
</feature>
<dbReference type="GO" id="GO:0005509">
    <property type="term" value="F:calcium ion binding"/>
    <property type="evidence" value="ECO:0007669"/>
    <property type="project" value="UniProtKB-UniRule"/>
</dbReference>
<evidence type="ECO:0000256" key="13">
    <source>
        <dbReference type="PROSITE-ProRule" id="PRU00043"/>
    </source>
</evidence>
<evidence type="ECO:0000256" key="18">
    <source>
        <dbReference type="SAM" id="SignalP"/>
    </source>
</evidence>
<name>A0AAV1ZPS7_9ARAC</name>
<evidence type="ECO:0000256" key="5">
    <source>
        <dbReference type="ARBA" id="ARBA00022729"/>
    </source>
</evidence>
<dbReference type="Proteomes" id="UP001497382">
    <property type="component" value="Unassembled WGS sequence"/>
</dbReference>
<dbReference type="FunFam" id="2.60.40.60:FF:000275">
    <property type="entry name" value="Si:dkey-30k22.7"/>
    <property type="match status" value="1"/>
</dbReference>
<feature type="domain" description="Cadherin" evidence="19">
    <location>
        <begin position="984"/>
        <end position="1090"/>
    </location>
</feature>
<evidence type="ECO:0000256" key="3">
    <source>
        <dbReference type="ARBA" id="ARBA00022536"/>
    </source>
</evidence>